<reference evidence="3 4" key="1">
    <citation type="journal article" date="2017" name="Curr. Biol.">
        <title>Genome architecture and evolution of a unichromosomal asexual nematode.</title>
        <authorList>
            <person name="Fradin H."/>
            <person name="Zegar C."/>
            <person name="Gutwein M."/>
            <person name="Lucas J."/>
            <person name="Kovtun M."/>
            <person name="Corcoran D."/>
            <person name="Baugh L.R."/>
            <person name="Kiontke K."/>
            <person name="Gunsalus K."/>
            <person name="Fitch D.H."/>
            <person name="Piano F."/>
        </authorList>
    </citation>
    <scope>NUCLEOTIDE SEQUENCE [LARGE SCALE GENOMIC DNA]</scope>
    <source>
        <strain evidence="3">PF1309</strain>
    </source>
</reference>
<dbReference type="EMBL" id="LIAE01010480">
    <property type="protein sequence ID" value="PAV60183.1"/>
    <property type="molecule type" value="Genomic_DNA"/>
</dbReference>
<evidence type="ECO:0000256" key="2">
    <source>
        <dbReference type="SAM" id="MobiDB-lite"/>
    </source>
</evidence>
<evidence type="ECO:0000256" key="1">
    <source>
        <dbReference type="SAM" id="Coils"/>
    </source>
</evidence>
<evidence type="ECO:0000313" key="3">
    <source>
        <dbReference type="EMBL" id="PAV60183.1"/>
    </source>
</evidence>
<evidence type="ECO:0000313" key="4">
    <source>
        <dbReference type="Proteomes" id="UP000218231"/>
    </source>
</evidence>
<feature type="compositionally biased region" description="Basic and acidic residues" evidence="2">
    <location>
        <begin position="58"/>
        <end position="75"/>
    </location>
</feature>
<keyword evidence="1" id="KW-0175">Coiled coil</keyword>
<proteinExistence type="predicted"/>
<sequence>MSMEQEQIKANTEIRLQDDKHSHEKYLSEETTRRLNNIADQARDLNTMQVRLQAEANETDRVAREDDERLDQKKYEERMERVKAIQQEYDQMMQQKEEQLEQISAEASMDKKKAEEDYEQEKEWQEMITDDLIKQMIGHRDGLNENFKNLPRLYQNALEDIKKRVKAEATKPTVSMTHQMEYAPIKDAQNAAIVQSTQNHQIAPADPAPAQEQIAYSASDANQQFY</sequence>
<dbReference type="Proteomes" id="UP000218231">
    <property type="component" value="Unassembled WGS sequence"/>
</dbReference>
<gene>
    <name evidence="3" type="ORF">WR25_18522</name>
</gene>
<keyword evidence="4" id="KW-1185">Reference proteome</keyword>
<accession>A0A2A2JEP9</accession>
<feature type="compositionally biased region" description="Polar residues" evidence="2">
    <location>
        <begin position="1"/>
        <end position="10"/>
    </location>
</feature>
<organism evidence="3 4">
    <name type="scientific">Diploscapter pachys</name>
    <dbReference type="NCBI Taxonomy" id="2018661"/>
    <lineage>
        <taxon>Eukaryota</taxon>
        <taxon>Metazoa</taxon>
        <taxon>Ecdysozoa</taxon>
        <taxon>Nematoda</taxon>
        <taxon>Chromadorea</taxon>
        <taxon>Rhabditida</taxon>
        <taxon>Rhabditina</taxon>
        <taxon>Rhabditomorpha</taxon>
        <taxon>Rhabditoidea</taxon>
        <taxon>Rhabditidae</taxon>
        <taxon>Diploscapter</taxon>
    </lineage>
</organism>
<feature type="region of interest" description="Disordered" evidence="2">
    <location>
        <begin position="54"/>
        <end position="75"/>
    </location>
</feature>
<name>A0A2A2JEP9_9BILA</name>
<feature type="coiled-coil region" evidence="1">
    <location>
        <begin position="75"/>
        <end position="117"/>
    </location>
</feature>
<feature type="region of interest" description="Disordered" evidence="2">
    <location>
        <begin position="1"/>
        <end position="23"/>
    </location>
</feature>
<protein>
    <submittedName>
        <fullName evidence="3">Uncharacterized protein</fullName>
    </submittedName>
</protein>
<dbReference type="EMBL" id="LIAE01010480">
    <property type="protein sequence ID" value="PAV60184.1"/>
    <property type="molecule type" value="Genomic_DNA"/>
</dbReference>
<dbReference type="AlphaFoldDB" id="A0A2A2JEP9"/>
<comment type="caution">
    <text evidence="3">The sequence shown here is derived from an EMBL/GenBank/DDBJ whole genome shotgun (WGS) entry which is preliminary data.</text>
</comment>